<keyword evidence="1" id="KW-0732">Signal</keyword>
<evidence type="ECO:0000313" key="2">
    <source>
        <dbReference type="EMBL" id="KAJ4452930.1"/>
    </source>
</evidence>
<protein>
    <submittedName>
        <fullName evidence="2">Uncharacterized protein</fullName>
    </submittedName>
</protein>
<feature type="signal peptide" evidence="1">
    <location>
        <begin position="1"/>
        <end position="31"/>
    </location>
</feature>
<gene>
    <name evidence="2" type="ORF">PAPYR_12743</name>
</gene>
<proteinExistence type="predicted"/>
<sequence>MSSRRPALWMSGWRVSNHALIIVSGWTECFASEGPMEDLLDKLSGTFFGRENVAADSVKATGSLVVLSSEWVIRKIFSHPL</sequence>
<comment type="caution">
    <text evidence="2">The sequence shown here is derived from an EMBL/GenBank/DDBJ whole genome shotgun (WGS) entry which is preliminary data.</text>
</comment>
<reference evidence="2" key="1">
    <citation type="journal article" date="2022" name="bioRxiv">
        <title>Genomics of Preaxostyla Flagellates Illuminates Evolutionary Transitions and the Path Towards Mitochondrial Loss.</title>
        <authorList>
            <person name="Novak L.V.F."/>
            <person name="Treitli S.C."/>
            <person name="Pyrih J."/>
            <person name="Halakuc P."/>
            <person name="Pipaliya S.V."/>
            <person name="Vacek V."/>
            <person name="Brzon O."/>
            <person name="Soukal P."/>
            <person name="Eme L."/>
            <person name="Dacks J.B."/>
            <person name="Karnkowska A."/>
            <person name="Elias M."/>
            <person name="Hampl V."/>
        </authorList>
    </citation>
    <scope>NUCLEOTIDE SEQUENCE</scope>
    <source>
        <strain evidence="2">RCP-MX</strain>
    </source>
</reference>
<evidence type="ECO:0000256" key="1">
    <source>
        <dbReference type="SAM" id="SignalP"/>
    </source>
</evidence>
<organism evidence="2 3">
    <name type="scientific">Paratrimastix pyriformis</name>
    <dbReference type="NCBI Taxonomy" id="342808"/>
    <lineage>
        <taxon>Eukaryota</taxon>
        <taxon>Metamonada</taxon>
        <taxon>Preaxostyla</taxon>
        <taxon>Paratrimastigidae</taxon>
        <taxon>Paratrimastix</taxon>
    </lineage>
</organism>
<feature type="chain" id="PRO_5045520649" evidence="1">
    <location>
        <begin position="32"/>
        <end position="81"/>
    </location>
</feature>
<keyword evidence="3" id="KW-1185">Reference proteome</keyword>
<dbReference type="Proteomes" id="UP001141327">
    <property type="component" value="Unassembled WGS sequence"/>
</dbReference>
<accession>A0ABQ8U6L1</accession>
<name>A0ABQ8U6L1_9EUKA</name>
<evidence type="ECO:0000313" key="3">
    <source>
        <dbReference type="Proteomes" id="UP001141327"/>
    </source>
</evidence>
<dbReference type="EMBL" id="JAPMOS010000349">
    <property type="protein sequence ID" value="KAJ4452930.1"/>
    <property type="molecule type" value="Genomic_DNA"/>
</dbReference>